<accession>A0ABQ5KUB0</accession>
<dbReference type="Proteomes" id="UP001057375">
    <property type="component" value="Unassembled WGS sequence"/>
</dbReference>
<keyword evidence="2" id="KW-1185">Reference proteome</keyword>
<name>A0ABQ5KUB0_9EUKA</name>
<reference evidence="1" key="1">
    <citation type="submission" date="2022-03" db="EMBL/GenBank/DDBJ databases">
        <title>Draft genome sequence of Aduncisulcus paluster, a free-living microaerophilic Fornicata.</title>
        <authorList>
            <person name="Yuyama I."/>
            <person name="Kume K."/>
            <person name="Tamura T."/>
            <person name="Inagaki Y."/>
            <person name="Hashimoto T."/>
        </authorList>
    </citation>
    <scope>NUCLEOTIDE SEQUENCE</scope>
    <source>
        <strain evidence="1">NY0171</strain>
    </source>
</reference>
<comment type="caution">
    <text evidence="1">The sequence shown here is derived from an EMBL/GenBank/DDBJ whole genome shotgun (WGS) entry which is preliminary data.</text>
</comment>
<organism evidence="1 2">
    <name type="scientific">Aduncisulcus paluster</name>
    <dbReference type="NCBI Taxonomy" id="2918883"/>
    <lineage>
        <taxon>Eukaryota</taxon>
        <taxon>Metamonada</taxon>
        <taxon>Carpediemonas-like organisms</taxon>
        <taxon>Aduncisulcus</taxon>
    </lineage>
</organism>
<sequence length="162" mass="19157">MQEIVLPIPLLKCLYDEELCDFLRSIDETIIKEFSNGRLITGFHRSYDSKKQFIGHLNVSISRKEELEALHALCDYYPDLMISKDVMWEERDEIQILYKPRDSFSFLKSFQRVCQFFPRVVLTQSGFFVEKEKYRYAPLETICSPEFHGFYSTSEAKFAYGS</sequence>
<protein>
    <submittedName>
        <fullName evidence="1">Uncharacterized protein</fullName>
    </submittedName>
</protein>
<evidence type="ECO:0000313" key="2">
    <source>
        <dbReference type="Proteomes" id="UP001057375"/>
    </source>
</evidence>
<gene>
    <name evidence="1" type="ORF">ADUPG1_009083</name>
</gene>
<dbReference type="EMBL" id="BQXS01011130">
    <property type="protein sequence ID" value="GKT36050.1"/>
    <property type="molecule type" value="Genomic_DNA"/>
</dbReference>
<proteinExistence type="predicted"/>
<evidence type="ECO:0000313" key="1">
    <source>
        <dbReference type="EMBL" id="GKT36050.1"/>
    </source>
</evidence>